<dbReference type="Pfam" id="PF00491">
    <property type="entry name" value="Arginase"/>
    <property type="match status" value="1"/>
</dbReference>
<evidence type="ECO:0000313" key="4">
    <source>
        <dbReference type="EMBL" id="SVB04655.1"/>
    </source>
</evidence>
<dbReference type="EMBL" id="UINC01026712">
    <property type="protein sequence ID" value="SVB04655.1"/>
    <property type="molecule type" value="Genomic_DNA"/>
</dbReference>
<dbReference type="InterPro" id="IPR006035">
    <property type="entry name" value="Ureohydrolase"/>
</dbReference>
<reference evidence="4" key="1">
    <citation type="submission" date="2018-05" db="EMBL/GenBank/DDBJ databases">
        <authorList>
            <person name="Lanie J.A."/>
            <person name="Ng W.-L."/>
            <person name="Kazmierczak K.M."/>
            <person name="Andrzejewski T.M."/>
            <person name="Davidsen T.M."/>
            <person name="Wayne K.J."/>
            <person name="Tettelin H."/>
            <person name="Glass J.I."/>
            <person name="Rusch D."/>
            <person name="Podicherti R."/>
            <person name="Tsui H.-C.T."/>
            <person name="Winkler M.E."/>
        </authorList>
    </citation>
    <scope>NUCLEOTIDE SEQUENCE</scope>
</reference>
<comment type="similarity">
    <text evidence="1">Belongs to the arginase family. Agmatinase subfamily.</text>
</comment>
<evidence type="ECO:0000256" key="2">
    <source>
        <dbReference type="ARBA" id="ARBA00022723"/>
    </source>
</evidence>
<proteinExistence type="inferred from homology"/>
<evidence type="ECO:0000256" key="1">
    <source>
        <dbReference type="ARBA" id="ARBA00009227"/>
    </source>
</evidence>
<dbReference type="GO" id="GO:0033389">
    <property type="term" value="P:putrescine biosynthetic process from arginine, via agmatine"/>
    <property type="evidence" value="ECO:0007669"/>
    <property type="project" value="TreeGrafter"/>
</dbReference>
<dbReference type="InterPro" id="IPR023696">
    <property type="entry name" value="Ureohydrolase_dom_sf"/>
</dbReference>
<dbReference type="InterPro" id="IPR020855">
    <property type="entry name" value="Ureohydrolase_Mn_BS"/>
</dbReference>
<organism evidence="4">
    <name type="scientific">marine metagenome</name>
    <dbReference type="NCBI Taxonomy" id="408172"/>
    <lineage>
        <taxon>unclassified sequences</taxon>
        <taxon>metagenomes</taxon>
        <taxon>ecological metagenomes</taxon>
    </lineage>
</organism>
<dbReference type="AlphaFoldDB" id="A0A382ASX7"/>
<dbReference type="PANTHER" id="PTHR11358:SF26">
    <property type="entry name" value="GUANIDINO ACID HYDROLASE, MITOCHONDRIAL"/>
    <property type="match status" value="1"/>
</dbReference>
<dbReference type="Gene3D" id="3.40.800.10">
    <property type="entry name" value="Ureohydrolase domain"/>
    <property type="match status" value="1"/>
</dbReference>
<feature type="non-terminal residue" evidence="4">
    <location>
        <position position="1"/>
    </location>
</feature>
<evidence type="ECO:0000256" key="3">
    <source>
        <dbReference type="ARBA" id="ARBA00022801"/>
    </source>
</evidence>
<name>A0A382ASX7_9ZZZZ</name>
<dbReference type="SUPFAM" id="SSF52768">
    <property type="entry name" value="Arginase/deacetylase"/>
    <property type="match status" value="1"/>
</dbReference>
<dbReference type="GO" id="GO:0008783">
    <property type="term" value="F:agmatinase activity"/>
    <property type="evidence" value="ECO:0007669"/>
    <property type="project" value="TreeGrafter"/>
</dbReference>
<dbReference type="PROSITE" id="PS01053">
    <property type="entry name" value="ARGINASE_1"/>
    <property type="match status" value="1"/>
</dbReference>
<evidence type="ECO:0008006" key="5">
    <source>
        <dbReference type="Google" id="ProtNLM"/>
    </source>
</evidence>
<keyword evidence="3" id="KW-0378">Hydrolase</keyword>
<keyword evidence="2" id="KW-0479">Metal-binding</keyword>
<protein>
    <recommendedName>
        <fullName evidence="5">Agmatinase</fullName>
    </recommendedName>
</protein>
<accession>A0A382ASX7</accession>
<gene>
    <name evidence="4" type="ORF">METZ01_LOCUS157509</name>
</gene>
<dbReference type="PROSITE" id="PS51409">
    <property type="entry name" value="ARGINASE_2"/>
    <property type="match status" value="1"/>
</dbReference>
<sequence>TLPLLRAHHKHYGKMALVHFDAHTDTYPSDHEIDHGCMFYHAPKEGLIDPAHSIQIGIRTEYEKESHEFQVIDAAKANDIPAGEIIESIQSRVGEMPVYLTFDIDCLDPAYGPGTGTPVVGGMSTDKVLKILRGVKDLNIVGFDLV</sequence>
<feature type="non-terminal residue" evidence="4">
    <location>
        <position position="146"/>
    </location>
</feature>
<dbReference type="PANTHER" id="PTHR11358">
    <property type="entry name" value="ARGINASE/AGMATINASE"/>
    <property type="match status" value="1"/>
</dbReference>
<dbReference type="GO" id="GO:0046872">
    <property type="term" value="F:metal ion binding"/>
    <property type="evidence" value="ECO:0007669"/>
    <property type="project" value="UniProtKB-KW"/>
</dbReference>